<feature type="domain" description="ABC-2 type transporter transmembrane" evidence="7">
    <location>
        <begin position="21"/>
        <end position="375"/>
    </location>
</feature>
<feature type="transmembrane region" description="Helical" evidence="6">
    <location>
        <begin position="21"/>
        <end position="40"/>
    </location>
</feature>
<dbReference type="Pfam" id="PF12698">
    <property type="entry name" value="ABC2_membrane_3"/>
    <property type="match status" value="1"/>
</dbReference>
<comment type="caution">
    <text evidence="8">The sequence shown here is derived from an EMBL/GenBank/DDBJ whole genome shotgun (WGS) entry which is preliminary data.</text>
</comment>
<dbReference type="InterPro" id="IPR013525">
    <property type="entry name" value="ABC2_TM"/>
</dbReference>
<evidence type="ECO:0000256" key="3">
    <source>
        <dbReference type="ARBA" id="ARBA00022692"/>
    </source>
</evidence>
<keyword evidence="9" id="KW-1185">Reference proteome</keyword>
<evidence type="ECO:0000256" key="5">
    <source>
        <dbReference type="ARBA" id="ARBA00023136"/>
    </source>
</evidence>
<accession>A0ABQ2P330</accession>
<dbReference type="EMBL" id="BMLW01000023">
    <property type="protein sequence ID" value="GGP16907.1"/>
    <property type="molecule type" value="Genomic_DNA"/>
</dbReference>
<dbReference type="InterPro" id="IPR051449">
    <property type="entry name" value="ABC-2_transporter_component"/>
</dbReference>
<dbReference type="RefSeq" id="WP_188738430.1">
    <property type="nucleotide sequence ID" value="NZ_BMLW01000023.1"/>
</dbReference>
<dbReference type="PANTHER" id="PTHR30294:SF29">
    <property type="entry name" value="MULTIDRUG ABC TRANSPORTER PERMEASE YBHS-RELATED"/>
    <property type="match status" value="1"/>
</dbReference>
<protein>
    <recommendedName>
        <fullName evidence="7">ABC-2 type transporter transmembrane domain-containing protein</fullName>
    </recommendedName>
</protein>
<keyword evidence="3 6" id="KW-0812">Transmembrane</keyword>
<keyword evidence="4 6" id="KW-1133">Transmembrane helix</keyword>
<reference evidence="9" key="1">
    <citation type="journal article" date="2019" name="Int. J. Syst. Evol. Microbiol.">
        <title>The Global Catalogue of Microorganisms (GCM) 10K type strain sequencing project: providing services to taxonomists for standard genome sequencing and annotation.</title>
        <authorList>
            <consortium name="The Broad Institute Genomics Platform"/>
            <consortium name="The Broad Institute Genome Sequencing Center for Infectious Disease"/>
            <person name="Wu L."/>
            <person name="Ma J."/>
        </authorList>
    </citation>
    <scope>NUCLEOTIDE SEQUENCE [LARGE SCALE GENOMIC DNA]</scope>
    <source>
        <strain evidence="9">CGMCC 1.7693</strain>
    </source>
</reference>
<name>A0ABQ2P330_9BACI</name>
<keyword evidence="5 6" id="KW-0472">Membrane</keyword>
<evidence type="ECO:0000256" key="6">
    <source>
        <dbReference type="SAM" id="Phobius"/>
    </source>
</evidence>
<gene>
    <name evidence="8" type="ORF">GCM10011346_50740</name>
</gene>
<proteinExistence type="predicted"/>
<keyword evidence="2" id="KW-1003">Cell membrane</keyword>
<evidence type="ECO:0000313" key="9">
    <source>
        <dbReference type="Proteomes" id="UP000641206"/>
    </source>
</evidence>
<feature type="transmembrane region" description="Helical" evidence="6">
    <location>
        <begin position="172"/>
        <end position="196"/>
    </location>
</feature>
<evidence type="ECO:0000259" key="7">
    <source>
        <dbReference type="Pfam" id="PF12698"/>
    </source>
</evidence>
<sequence length="389" mass="43054">MFQAIKGMIKKDLKISLRNPSMLILSIIVPIVFIFLYSLISQLSATNPVVIAQYSDDAASKELTTIMENMETEDGPYYEIRTYSPEEAFQMYQNGESPALVEIPENFGQQLEQGEDAKVKLYVNNMNSDGTKNFQLRLSHALYQFQESRDSANNISITEESSTFENDISMKFYVSIGLLMFAVVYSGMVNTGTLITREWEERTSKEISLSPNGFAPLLVAKAATALLLTTVTTIFVMILMAFTLNFPITNVSLAIIGWLFILFLIGASLGAFTAVTIKKSLPVITLSAVLGISLYLLSGNESSIRGFAYGGPIEFIWRVASYLPMSYITDTMRVIFVTGKNSLLMHATNPVTTASNFYTSIITIPATILIFSWASIVKLKNNLFTSGGQ</sequence>
<dbReference type="PANTHER" id="PTHR30294">
    <property type="entry name" value="MEMBRANE COMPONENT OF ABC TRANSPORTER YHHJ-RELATED"/>
    <property type="match status" value="1"/>
</dbReference>
<evidence type="ECO:0000313" key="8">
    <source>
        <dbReference type="EMBL" id="GGP16907.1"/>
    </source>
</evidence>
<evidence type="ECO:0000256" key="4">
    <source>
        <dbReference type="ARBA" id="ARBA00022989"/>
    </source>
</evidence>
<feature type="transmembrane region" description="Helical" evidence="6">
    <location>
        <begin position="281"/>
        <end position="298"/>
    </location>
</feature>
<dbReference type="Gene3D" id="3.40.1710.10">
    <property type="entry name" value="abc type-2 transporter like domain"/>
    <property type="match status" value="1"/>
</dbReference>
<comment type="subcellular location">
    <subcellularLocation>
        <location evidence="1">Cell membrane</location>
        <topology evidence="1">Multi-pass membrane protein</topology>
    </subcellularLocation>
</comment>
<evidence type="ECO:0000256" key="1">
    <source>
        <dbReference type="ARBA" id="ARBA00004651"/>
    </source>
</evidence>
<feature type="transmembrane region" description="Helical" evidence="6">
    <location>
        <begin position="248"/>
        <end position="269"/>
    </location>
</feature>
<organism evidence="8 9">
    <name type="scientific">Oceanobacillus neutriphilus</name>
    <dbReference type="NCBI Taxonomy" id="531815"/>
    <lineage>
        <taxon>Bacteria</taxon>
        <taxon>Bacillati</taxon>
        <taxon>Bacillota</taxon>
        <taxon>Bacilli</taxon>
        <taxon>Bacillales</taxon>
        <taxon>Bacillaceae</taxon>
        <taxon>Oceanobacillus</taxon>
    </lineage>
</organism>
<dbReference type="Proteomes" id="UP000641206">
    <property type="component" value="Unassembled WGS sequence"/>
</dbReference>
<feature type="transmembrane region" description="Helical" evidence="6">
    <location>
        <begin position="217"/>
        <end position="242"/>
    </location>
</feature>
<feature type="transmembrane region" description="Helical" evidence="6">
    <location>
        <begin position="357"/>
        <end position="376"/>
    </location>
</feature>
<evidence type="ECO:0000256" key="2">
    <source>
        <dbReference type="ARBA" id="ARBA00022475"/>
    </source>
</evidence>